<evidence type="ECO:0000313" key="6">
    <source>
        <dbReference type="Proteomes" id="UP001152523"/>
    </source>
</evidence>
<sequence length="319" mass="35911">MRCNACWIELEGQAISTTCGHIFCTEDADKILSTDAACPICSQVLSKSLMKPVDINPSEDWINMAIVGVAPQILMESAYRSVAFYIGQKELEMESKMNRIVTQCRQKCEVMEQQFSEKLEQMQTAYQKMSKRCQMMEQEVENLSRDKKELQEKFAEKTRQRRKLEEMYDELSSEYGSVKRAAIRPAPKCYSRMNPNNLFSNPANMTHYRDHIRKEWSVSTPDTPGPREGIWPPPARQNTSDSGPYEISSDSAAKQPGISMDGGNTTGARPVFGLETVGSNPSMIIRNLIISPIKRPNIGKKTFKMGAAGDSATISPSWR</sequence>
<dbReference type="InterPro" id="IPR055328">
    <property type="entry name" value="HEI10-like"/>
</dbReference>
<evidence type="ECO:0000256" key="3">
    <source>
        <dbReference type="SAM" id="MobiDB-lite"/>
    </source>
</evidence>
<dbReference type="FunFam" id="3.30.40.10:FF:000405">
    <property type="entry name" value="E3 ubiquitin-protein ligase CCNB1IP1 homolog"/>
    <property type="match status" value="1"/>
</dbReference>
<dbReference type="AlphaFoldDB" id="A0AAV0DHR9"/>
<name>A0AAV0DHR9_9ASTE</name>
<evidence type="ECO:0000256" key="2">
    <source>
        <dbReference type="SAM" id="Coils"/>
    </source>
</evidence>
<dbReference type="PANTHER" id="PTHR47384">
    <property type="entry name" value="E3 UBIQUITIN-PROTEIN LIGASE CCNB1IP1 HOMOLOG"/>
    <property type="match status" value="1"/>
</dbReference>
<dbReference type="PANTHER" id="PTHR47384:SF2">
    <property type="entry name" value="E3 UBIQUITIN-PROTEIN LIGASE CCNB1IP1 HOMOLOG"/>
    <property type="match status" value="1"/>
</dbReference>
<organism evidence="5 6">
    <name type="scientific">Cuscuta epithymum</name>
    <dbReference type="NCBI Taxonomy" id="186058"/>
    <lineage>
        <taxon>Eukaryota</taxon>
        <taxon>Viridiplantae</taxon>
        <taxon>Streptophyta</taxon>
        <taxon>Embryophyta</taxon>
        <taxon>Tracheophyta</taxon>
        <taxon>Spermatophyta</taxon>
        <taxon>Magnoliopsida</taxon>
        <taxon>eudicotyledons</taxon>
        <taxon>Gunneridae</taxon>
        <taxon>Pentapetalae</taxon>
        <taxon>asterids</taxon>
        <taxon>lamiids</taxon>
        <taxon>Solanales</taxon>
        <taxon>Convolvulaceae</taxon>
        <taxon>Cuscuteae</taxon>
        <taxon>Cuscuta</taxon>
        <taxon>Cuscuta subgen. Cuscuta</taxon>
    </lineage>
</organism>
<accession>A0AAV0DHR9</accession>
<dbReference type="InterPro" id="IPR013083">
    <property type="entry name" value="Znf_RING/FYVE/PHD"/>
</dbReference>
<dbReference type="GO" id="GO:0051026">
    <property type="term" value="P:chiasma assembly"/>
    <property type="evidence" value="ECO:0007669"/>
    <property type="project" value="TreeGrafter"/>
</dbReference>
<gene>
    <name evidence="5" type="ORF">CEPIT_LOCUS14757</name>
</gene>
<keyword evidence="2" id="KW-0175">Coiled coil</keyword>
<keyword evidence="1" id="KW-0479">Metal-binding</keyword>
<evidence type="ECO:0000313" key="5">
    <source>
        <dbReference type="EMBL" id="CAH9099094.1"/>
    </source>
</evidence>
<dbReference type="Gene3D" id="3.30.40.10">
    <property type="entry name" value="Zinc/RING finger domain, C3HC4 (zinc finger)"/>
    <property type="match status" value="1"/>
</dbReference>
<feature type="coiled-coil region" evidence="2">
    <location>
        <begin position="112"/>
        <end position="181"/>
    </location>
</feature>
<keyword evidence="6" id="KW-1185">Reference proteome</keyword>
<feature type="domain" description="RING-type" evidence="4">
    <location>
        <begin position="3"/>
        <end position="42"/>
    </location>
</feature>
<keyword evidence="1" id="KW-0862">Zinc</keyword>
<proteinExistence type="predicted"/>
<protein>
    <recommendedName>
        <fullName evidence="4">RING-type domain-containing protein</fullName>
    </recommendedName>
</protein>
<dbReference type="GO" id="GO:0008270">
    <property type="term" value="F:zinc ion binding"/>
    <property type="evidence" value="ECO:0007669"/>
    <property type="project" value="UniProtKB-KW"/>
</dbReference>
<feature type="compositionally biased region" description="Polar residues" evidence="3">
    <location>
        <begin position="236"/>
        <end position="252"/>
    </location>
</feature>
<evidence type="ECO:0000259" key="4">
    <source>
        <dbReference type="PROSITE" id="PS50089"/>
    </source>
</evidence>
<dbReference type="EMBL" id="CAMAPF010000104">
    <property type="protein sequence ID" value="CAH9099094.1"/>
    <property type="molecule type" value="Genomic_DNA"/>
</dbReference>
<reference evidence="5" key="1">
    <citation type="submission" date="2022-07" db="EMBL/GenBank/DDBJ databases">
        <authorList>
            <person name="Macas J."/>
            <person name="Novak P."/>
            <person name="Neumann P."/>
        </authorList>
    </citation>
    <scope>NUCLEOTIDE SEQUENCE</scope>
</reference>
<comment type="caution">
    <text evidence="5">The sequence shown here is derived from an EMBL/GenBank/DDBJ whole genome shotgun (WGS) entry which is preliminary data.</text>
</comment>
<dbReference type="SUPFAM" id="SSF57850">
    <property type="entry name" value="RING/U-box"/>
    <property type="match status" value="1"/>
</dbReference>
<dbReference type="Pfam" id="PF14634">
    <property type="entry name" value="zf-RING_5"/>
    <property type="match status" value="1"/>
</dbReference>
<keyword evidence="1" id="KW-0863">Zinc-finger</keyword>
<evidence type="ECO:0000256" key="1">
    <source>
        <dbReference type="PROSITE-ProRule" id="PRU00175"/>
    </source>
</evidence>
<dbReference type="PROSITE" id="PS50089">
    <property type="entry name" value="ZF_RING_2"/>
    <property type="match status" value="1"/>
</dbReference>
<dbReference type="InterPro" id="IPR001841">
    <property type="entry name" value="Znf_RING"/>
</dbReference>
<feature type="region of interest" description="Disordered" evidence="3">
    <location>
        <begin position="217"/>
        <end position="258"/>
    </location>
</feature>
<dbReference type="Proteomes" id="UP001152523">
    <property type="component" value="Unassembled WGS sequence"/>
</dbReference>